<dbReference type="InterPro" id="IPR057326">
    <property type="entry name" value="KR_dom"/>
</dbReference>
<dbReference type="InterPro" id="IPR049552">
    <property type="entry name" value="PKS_DH_N"/>
</dbReference>
<keyword evidence="10" id="KW-1185">Reference proteome</keyword>
<name>A0ABT7Z8Z9_9ACTN</name>
<feature type="region of interest" description="Disordered" evidence="6">
    <location>
        <begin position="468"/>
        <end position="514"/>
    </location>
</feature>
<evidence type="ECO:0000256" key="5">
    <source>
        <dbReference type="PROSITE-ProRule" id="PRU01363"/>
    </source>
</evidence>
<dbReference type="SUPFAM" id="SSF47336">
    <property type="entry name" value="ACP-like"/>
    <property type="match status" value="1"/>
</dbReference>
<comment type="caution">
    <text evidence="9">The sequence shown here is derived from an EMBL/GenBank/DDBJ whole genome shotgun (WGS) entry which is preliminary data.</text>
</comment>
<dbReference type="InterPro" id="IPR014030">
    <property type="entry name" value="Ketoacyl_synth_N"/>
</dbReference>
<dbReference type="SMART" id="SM00826">
    <property type="entry name" value="PKS_DH"/>
    <property type="match status" value="1"/>
</dbReference>
<evidence type="ECO:0000256" key="3">
    <source>
        <dbReference type="ARBA" id="ARBA00022553"/>
    </source>
</evidence>
<dbReference type="PANTHER" id="PTHR43775:SF37">
    <property type="entry name" value="SI:DKEY-61P9.11"/>
    <property type="match status" value="1"/>
</dbReference>
<proteinExistence type="predicted"/>
<dbReference type="SMART" id="SM00827">
    <property type="entry name" value="PKS_AT"/>
    <property type="match status" value="1"/>
</dbReference>
<dbReference type="Gene3D" id="3.40.50.720">
    <property type="entry name" value="NAD(P)-binding Rossmann-like Domain"/>
    <property type="match status" value="1"/>
</dbReference>
<dbReference type="Gene3D" id="3.40.366.10">
    <property type="entry name" value="Malonyl-Coenzyme A Acyl Carrier Protein, domain 2"/>
    <property type="match status" value="1"/>
</dbReference>
<dbReference type="SMART" id="SM00825">
    <property type="entry name" value="PKS_KS"/>
    <property type="match status" value="1"/>
</dbReference>
<dbReference type="SUPFAM" id="SSF51735">
    <property type="entry name" value="NAD(P)-binding Rossmann-fold domains"/>
    <property type="match status" value="1"/>
</dbReference>
<keyword evidence="4" id="KW-0808">Transferase</keyword>
<evidence type="ECO:0000259" key="8">
    <source>
        <dbReference type="PROSITE" id="PS52019"/>
    </source>
</evidence>
<feature type="domain" description="Ketosynthase family 3 (KS3)" evidence="7">
    <location>
        <begin position="7"/>
        <end position="463"/>
    </location>
</feature>
<dbReference type="CDD" id="cd00833">
    <property type="entry name" value="PKS"/>
    <property type="match status" value="1"/>
</dbReference>
<feature type="active site" description="Proton donor; for dehydratase activity" evidence="5">
    <location>
        <position position="1729"/>
    </location>
</feature>
<dbReference type="SMART" id="SM00822">
    <property type="entry name" value="PKS_KR"/>
    <property type="match status" value="1"/>
</dbReference>
<organism evidence="9 10">
    <name type="scientific">Streptomyces ficellus</name>
    <dbReference type="NCBI Taxonomy" id="1977088"/>
    <lineage>
        <taxon>Bacteria</taxon>
        <taxon>Bacillati</taxon>
        <taxon>Actinomycetota</taxon>
        <taxon>Actinomycetes</taxon>
        <taxon>Kitasatosporales</taxon>
        <taxon>Streptomycetaceae</taxon>
        <taxon>Streptomyces</taxon>
    </lineage>
</organism>
<dbReference type="Gene3D" id="3.10.129.110">
    <property type="entry name" value="Polyketide synthase dehydratase"/>
    <property type="match status" value="1"/>
</dbReference>
<feature type="region of interest" description="Disordered" evidence="6">
    <location>
        <begin position="999"/>
        <end position="1037"/>
    </location>
</feature>
<feature type="active site" description="Proton acceptor; for dehydratase activity" evidence="5">
    <location>
        <position position="1572"/>
    </location>
</feature>
<dbReference type="Gene3D" id="3.40.47.10">
    <property type="match status" value="1"/>
</dbReference>
<dbReference type="InterPro" id="IPR042104">
    <property type="entry name" value="PKS_dehydratase_sf"/>
</dbReference>
<dbReference type="SUPFAM" id="SSF53901">
    <property type="entry name" value="Thiolase-like"/>
    <property type="match status" value="1"/>
</dbReference>
<feature type="compositionally biased region" description="Low complexity" evidence="6">
    <location>
        <begin position="1016"/>
        <end position="1037"/>
    </location>
</feature>
<evidence type="ECO:0000256" key="4">
    <source>
        <dbReference type="ARBA" id="ARBA00022679"/>
    </source>
</evidence>
<dbReference type="InterPro" id="IPR050091">
    <property type="entry name" value="PKS_NRPS_Biosynth_Enz"/>
</dbReference>
<dbReference type="InterPro" id="IPR014043">
    <property type="entry name" value="Acyl_transferase_dom"/>
</dbReference>
<evidence type="ECO:0000259" key="7">
    <source>
        <dbReference type="PROSITE" id="PS52004"/>
    </source>
</evidence>
<accession>A0ABT7Z8Z9</accession>
<feature type="region of interest" description="C-terminal hotdog fold" evidence="5">
    <location>
        <begin position="1672"/>
        <end position="1812"/>
    </location>
</feature>
<dbReference type="EMBL" id="JAUEPL010000027">
    <property type="protein sequence ID" value="MDN3295970.1"/>
    <property type="molecule type" value="Genomic_DNA"/>
</dbReference>
<dbReference type="SUPFAM" id="SSF55048">
    <property type="entry name" value="Probable ACP-binding domain of malonyl-CoA ACP transacylase"/>
    <property type="match status" value="1"/>
</dbReference>
<dbReference type="Pfam" id="PF14765">
    <property type="entry name" value="PS-DH"/>
    <property type="match status" value="1"/>
</dbReference>
<dbReference type="InterPro" id="IPR049900">
    <property type="entry name" value="PKS_mFAS_DH"/>
</dbReference>
<dbReference type="InterPro" id="IPR014031">
    <property type="entry name" value="Ketoacyl_synth_C"/>
</dbReference>
<evidence type="ECO:0000313" key="10">
    <source>
        <dbReference type="Proteomes" id="UP001174050"/>
    </source>
</evidence>
<evidence type="ECO:0000256" key="2">
    <source>
        <dbReference type="ARBA" id="ARBA00022450"/>
    </source>
</evidence>
<feature type="region of interest" description="N-terminal hotdog fold" evidence="5">
    <location>
        <begin position="1523"/>
        <end position="1661"/>
    </location>
</feature>
<dbReference type="PANTHER" id="PTHR43775">
    <property type="entry name" value="FATTY ACID SYNTHASE"/>
    <property type="match status" value="1"/>
</dbReference>
<keyword evidence="3" id="KW-0597">Phosphoprotein</keyword>
<dbReference type="RefSeq" id="WP_290113134.1">
    <property type="nucleotide sequence ID" value="NZ_JAUEPL010000027.1"/>
</dbReference>
<dbReference type="InterPro" id="IPR016036">
    <property type="entry name" value="Malonyl_transacylase_ACP-bd"/>
</dbReference>
<comment type="pathway">
    <text evidence="1">Antibiotic biosynthesis.</text>
</comment>
<reference evidence="9" key="1">
    <citation type="submission" date="2023-06" db="EMBL/GenBank/DDBJ databases">
        <title>WGS-Sequencing of Streptomyces ficellus isolate 21 collected from sand in Gara Djebilet Iron Mine in Algeria.</title>
        <authorList>
            <person name="Zegers G.P."/>
            <person name="Gomez A."/>
            <person name="Gueddou A."/>
            <person name="Zahara A.F."/>
            <person name="Worth M."/>
            <person name="Sevigny J.L."/>
            <person name="Tisa L."/>
        </authorList>
    </citation>
    <scope>NUCLEOTIDE SEQUENCE</scope>
    <source>
        <strain evidence="9">AS11</strain>
    </source>
</reference>
<dbReference type="InterPro" id="IPR036736">
    <property type="entry name" value="ACP-like_sf"/>
</dbReference>
<feature type="domain" description="PKS/mFAS DH" evidence="8">
    <location>
        <begin position="1523"/>
        <end position="1812"/>
    </location>
</feature>
<dbReference type="InterPro" id="IPR020841">
    <property type="entry name" value="PKS_Beta-ketoAc_synthase_dom"/>
</dbReference>
<dbReference type="Pfam" id="PF21089">
    <property type="entry name" value="PKS_DH_N"/>
    <property type="match status" value="1"/>
</dbReference>
<dbReference type="PROSITE" id="PS52019">
    <property type="entry name" value="PKS_MFAS_DH"/>
    <property type="match status" value="1"/>
</dbReference>
<dbReference type="Pfam" id="PF02801">
    <property type="entry name" value="Ketoacyl-synt_C"/>
    <property type="match status" value="1"/>
</dbReference>
<dbReference type="InterPro" id="IPR013968">
    <property type="entry name" value="PKS_KR"/>
</dbReference>
<dbReference type="Gene3D" id="1.10.1200.10">
    <property type="entry name" value="ACP-like"/>
    <property type="match status" value="1"/>
</dbReference>
<gene>
    <name evidence="9" type="ORF">QWM81_18305</name>
</gene>
<dbReference type="InterPro" id="IPR016039">
    <property type="entry name" value="Thiolase-like"/>
</dbReference>
<evidence type="ECO:0000313" key="9">
    <source>
        <dbReference type="EMBL" id="MDN3295970.1"/>
    </source>
</evidence>
<dbReference type="InterPro" id="IPR049551">
    <property type="entry name" value="PKS_DH_C"/>
</dbReference>
<dbReference type="Pfam" id="PF08659">
    <property type="entry name" value="KR"/>
    <property type="match status" value="1"/>
</dbReference>
<protein>
    <submittedName>
        <fullName evidence="9">SDR family NAD(P)-dependent oxidoreductase</fullName>
    </submittedName>
</protein>
<dbReference type="InterPro" id="IPR001227">
    <property type="entry name" value="Ac_transferase_dom_sf"/>
</dbReference>
<keyword evidence="2" id="KW-0596">Phosphopantetheine</keyword>
<sequence length="1987" mass="206153">MSDTYHAPALAIVGMACRYPDADRPDRLWEMVLDQRRVFRRLPKERLDADDYYDRDPTAPDRTYSLYAAVLEGWTFDRSAFRIPGPVFRAGDPAHWLALETAARALQDAGFPGGTGLARDRVAVILGNSLTGDTTRAGTLRLRWPYVRRVLAAALEAADITGDVRDDVVRRAAAGYLAPFPPTTEESLAGALSNTIAGRVCNHFDFHGGGYTVDGACASSLLAVVELCRALRDHSVDFGLAGGVDLSLDPFELVGFAKTGALATDRMRVYDERSAGFWPGEGCGMLALMRAADARAAGLRVYAEIRGWGVSSDGSGGITRPARDGQLLALRRAYELAGADPAEVLFHEGHGTGTQVGDEVELSALTALRETARARAALGTVKANIGHTKAAAGAAGVIKAAMSLHTGVLPPTTGCETPHALLRSPGAPLRVLRKAEHWPEGPRLAGISSMGFGGINAHLVLSAPSRPVRGTARQKARDAAAPVAGAGLGPEPGAGLPVAEAAGPDPRGGLPAPEARTGVPLTRTAGPVAGAAAPEARTGVPLTGTVGPEPRAGLPLAEAAVPVAGAAVLDPRGGLPAPEARTGVPLTGVVPPVPRAGLAVRRPAPEHAVIAVAGDDPGQLREFFARVAETAPRLSFAEIHDLAAQLARERAAGPVRAAIVAATPDELAARAASVAACLTAGGAPGGLTRLPGVWVGYGVRGRVTLLFPGQGAPGLAGSASTETAQPAIHRAALRGLRTLDALGVTASAAVGHSLGEITALVWSGALSVRDSFRLVRARGRLMAALGTSGTGMLSLRTEPAAALALCAGTDLVVAAYNGPRSVVVAGPVADLREVAGRADRAGIARTLLPVSHGFHSPAVRPCVAPLRQVLDTMDFGPPSRRLLSTVHGRALTPDDDLAALLADQVTAPVRFWDAVSGALPDTDLLCACGPGQGLASLLADQGCGVPVVTVGPDDPGAAATAQAAAALFAAGACARLDALTAGRAARPIDIWRERTFLSSPCSAPPPFGEPRREAPSEAPASQAPSATPAADTAAAPDTATAVRDLLARATELDPGLIGMDTRLLTDLHLTSLTVTQLAATAAHRTGRRPPAAPLSLADARVRDLVDALDALPSAGEPGPDTAATGVDTWVHCFTERLRPARRGLPAPSAGWRTTVLGDGELSVQAKELYGSAAGEDTELLYVPPASGPPPIARLLATARAALRTGRLVVVAHDTALAGFLGSLRKEHPALGVTLLRVPPTASGLRHATRWAGAEPGRYRELVLDDHGTPHVPTAQALRLPGPGGPLPLGPDDVLLVSGGGKGIGHACALALARSTGVRLALIGRARPESDDTLRTNLAALDAAGVSAAYEAADLTDATAVADAVRRLTGRLGRPVTGVLHAAGVNEPVRFTDLDEARVEAHVAPKVAGLRHLLAALPTDRLRLLVAFGSVIGRYGLPGESHYALANGLLRTELERLAAGAPAHCRVLNVDWSVWSGAGMGVRLGVLDALVREDVTPIAPETGVDLFLRLLAAGGSTPPTVAVHGRLGHDMPVPPPPGPPQRFLADLRVHYPAVELVAEARLDLGTDAYLDGHRLDGVVWLPGVLGLEAMAQAASAVAGRPLYEARDIAWARPVTVPEEGPRTVRVCALHRGERVEAVLRSDEDDFCVDHFRAVFPLAAPSPDGERPWPAGSGEALGADELYGPLYFHTGRFRRVRSLTAPSARACLATLSAGQPAPWFPAPLAAPLLGDPSANDTTLHALQACVPHRRLLPVAAESLTIRPEGGPVTRVRGEELGAADGEYTWDAEGLDATGGVVVRWRGLRLKDVGPLPRGERPWPAPLLAVLLERAATALGLGDGLTITIGAGERSAHAHRPRPGLSRSHLDGLVLQIEGAAHRRVACDWEAVTARGEDDWRRTLGTDHLALTELLRRRSGEPFAVAATRVWTAVECLAKAGRPPRAPLSVDGVFDGGWVRLRSGDALIASGVVRVARVERPVAVAVLSGPEESR</sequence>
<dbReference type="Proteomes" id="UP001174050">
    <property type="component" value="Unassembled WGS sequence"/>
</dbReference>
<dbReference type="SUPFAM" id="SSF52151">
    <property type="entry name" value="FabD/lysophospholipase-like"/>
    <property type="match status" value="1"/>
</dbReference>
<evidence type="ECO:0000256" key="6">
    <source>
        <dbReference type="SAM" id="MobiDB-lite"/>
    </source>
</evidence>
<dbReference type="InterPro" id="IPR036291">
    <property type="entry name" value="NAD(P)-bd_dom_sf"/>
</dbReference>
<evidence type="ECO:0000256" key="1">
    <source>
        <dbReference type="ARBA" id="ARBA00004792"/>
    </source>
</evidence>
<feature type="compositionally biased region" description="Low complexity" evidence="6">
    <location>
        <begin position="493"/>
        <end position="504"/>
    </location>
</feature>
<dbReference type="InterPro" id="IPR020807">
    <property type="entry name" value="PKS_DH"/>
</dbReference>
<dbReference type="PROSITE" id="PS52004">
    <property type="entry name" value="KS3_2"/>
    <property type="match status" value="1"/>
</dbReference>
<dbReference type="Pfam" id="PF00109">
    <property type="entry name" value="ketoacyl-synt"/>
    <property type="match status" value="1"/>
</dbReference>
<dbReference type="Pfam" id="PF00698">
    <property type="entry name" value="Acyl_transf_1"/>
    <property type="match status" value="1"/>
</dbReference>
<dbReference type="InterPro" id="IPR016035">
    <property type="entry name" value="Acyl_Trfase/lysoPLipase"/>
</dbReference>